<organism evidence="2 3">
    <name type="scientific">Herbiconiux aconitum</name>
    <dbReference type="NCBI Taxonomy" id="2970913"/>
    <lineage>
        <taxon>Bacteria</taxon>
        <taxon>Bacillati</taxon>
        <taxon>Actinomycetota</taxon>
        <taxon>Actinomycetes</taxon>
        <taxon>Micrococcales</taxon>
        <taxon>Microbacteriaceae</taxon>
        <taxon>Herbiconiux</taxon>
    </lineage>
</organism>
<sequence>MFFLLLLAALALWIAFLAILAATSPGGGNDDRPRLPDHGFFTRL</sequence>
<comment type="caution">
    <text evidence="2">The sequence shown here is derived from an EMBL/GenBank/DDBJ whole genome shotgun (WGS) entry which is preliminary data.</text>
</comment>
<evidence type="ECO:0000256" key="1">
    <source>
        <dbReference type="SAM" id="MobiDB-lite"/>
    </source>
</evidence>
<keyword evidence="3" id="KW-1185">Reference proteome</keyword>
<evidence type="ECO:0000313" key="3">
    <source>
        <dbReference type="Proteomes" id="UP001165584"/>
    </source>
</evidence>
<gene>
    <name evidence="2" type="ORF">N1027_03305</name>
</gene>
<dbReference type="Proteomes" id="UP001165584">
    <property type="component" value="Unassembled WGS sequence"/>
</dbReference>
<protein>
    <submittedName>
        <fullName evidence="2">Uncharacterized protein</fullName>
    </submittedName>
</protein>
<name>A0ABT2GLW6_9MICO</name>
<proteinExistence type="predicted"/>
<accession>A0ABT2GLW6</accession>
<dbReference type="EMBL" id="JANLCM010000001">
    <property type="protein sequence ID" value="MCS5717158.1"/>
    <property type="molecule type" value="Genomic_DNA"/>
</dbReference>
<feature type="region of interest" description="Disordered" evidence="1">
    <location>
        <begin position="23"/>
        <end position="44"/>
    </location>
</feature>
<dbReference type="RefSeq" id="WP_259505190.1">
    <property type="nucleotide sequence ID" value="NZ_JANLCM010000001.1"/>
</dbReference>
<reference evidence="2" key="1">
    <citation type="submission" date="2022-08" db="EMBL/GenBank/DDBJ databases">
        <authorList>
            <person name="Deng Y."/>
            <person name="Han X.-F."/>
            <person name="Zhang Y.-Q."/>
        </authorList>
    </citation>
    <scope>NUCLEOTIDE SEQUENCE</scope>
    <source>
        <strain evidence="2">CPCC 205763</strain>
    </source>
</reference>
<evidence type="ECO:0000313" key="2">
    <source>
        <dbReference type="EMBL" id="MCS5717158.1"/>
    </source>
</evidence>